<keyword evidence="11" id="KW-1185">Reference proteome</keyword>
<evidence type="ECO:0000256" key="3">
    <source>
        <dbReference type="ARBA" id="ARBA00023125"/>
    </source>
</evidence>
<dbReference type="Pfam" id="PF00196">
    <property type="entry name" value="GerE"/>
    <property type="match status" value="1"/>
</dbReference>
<keyword evidence="3" id="KW-0238">DNA-binding</keyword>
<evidence type="ECO:0000256" key="4">
    <source>
        <dbReference type="ARBA" id="ARBA00023163"/>
    </source>
</evidence>
<keyword evidence="2" id="KW-0805">Transcription regulation</keyword>
<dbReference type="InterPro" id="IPR016032">
    <property type="entry name" value="Sig_transdc_resp-reg_C-effctor"/>
</dbReference>
<dbReference type="SUPFAM" id="SSF52172">
    <property type="entry name" value="CheY-like"/>
    <property type="match status" value="1"/>
</dbReference>
<dbReference type="SMART" id="SM00448">
    <property type="entry name" value="REC"/>
    <property type="match status" value="1"/>
</dbReference>
<dbReference type="InterPro" id="IPR011006">
    <property type="entry name" value="CheY-like_superfamily"/>
</dbReference>
<dbReference type="InterPro" id="IPR001789">
    <property type="entry name" value="Sig_transdc_resp-reg_receiver"/>
</dbReference>
<evidence type="ECO:0000259" key="6">
    <source>
        <dbReference type="PROSITE" id="PS50043"/>
    </source>
</evidence>
<dbReference type="PANTHER" id="PTHR43214">
    <property type="entry name" value="TWO-COMPONENT RESPONSE REGULATOR"/>
    <property type="match status" value="1"/>
</dbReference>
<evidence type="ECO:0000313" key="10">
    <source>
        <dbReference type="Proteomes" id="UP000595847"/>
    </source>
</evidence>
<gene>
    <name evidence="8" type="ORF">JD108_21395</name>
    <name evidence="9" type="ORF">KDJ56_21330</name>
</gene>
<dbReference type="CDD" id="cd17535">
    <property type="entry name" value="REC_NarL-like"/>
    <property type="match status" value="1"/>
</dbReference>
<feature type="domain" description="HTH luxR-type" evidence="6">
    <location>
        <begin position="148"/>
        <end position="213"/>
    </location>
</feature>
<reference evidence="9" key="2">
    <citation type="submission" date="2021-04" db="EMBL/GenBank/DDBJ databases">
        <title>Brevibacillus composti FJAT-54423, complete genome.</title>
        <authorList>
            <person name="Tang R."/>
        </authorList>
    </citation>
    <scope>NUCLEOTIDE SEQUENCE</scope>
    <source>
        <strain evidence="9">FJAT-54424</strain>
    </source>
</reference>
<dbReference type="SUPFAM" id="SSF46894">
    <property type="entry name" value="C-terminal effector domain of the bipartite response regulators"/>
    <property type="match status" value="1"/>
</dbReference>
<evidence type="ECO:0000259" key="7">
    <source>
        <dbReference type="PROSITE" id="PS50110"/>
    </source>
</evidence>
<keyword evidence="1 5" id="KW-0597">Phosphoprotein</keyword>
<dbReference type="Gene3D" id="3.40.50.2300">
    <property type="match status" value="1"/>
</dbReference>
<evidence type="ECO:0000256" key="1">
    <source>
        <dbReference type="ARBA" id="ARBA00022553"/>
    </source>
</evidence>
<dbReference type="GO" id="GO:0000160">
    <property type="term" value="P:phosphorelay signal transduction system"/>
    <property type="evidence" value="ECO:0007669"/>
    <property type="project" value="InterPro"/>
</dbReference>
<evidence type="ECO:0000313" key="9">
    <source>
        <dbReference type="EMBL" id="QUO41423.1"/>
    </source>
</evidence>
<feature type="domain" description="Response regulatory" evidence="7">
    <location>
        <begin position="5"/>
        <end position="126"/>
    </location>
</feature>
<reference evidence="8 10" key="1">
    <citation type="submission" date="2020-12" db="EMBL/GenBank/DDBJ databases">
        <title>strain FJAT-54423T represents a novel species of the genus Brevibacillus.</title>
        <authorList>
            <person name="Tang R."/>
        </authorList>
    </citation>
    <scope>NUCLEOTIDE SEQUENCE [LARGE SCALE GENOMIC DNA]</scope>
    <source>
        <strain evidence="8 10">FJAT-54423</strain>
    </source>
</reference>
<feature type="modified residue" description="4-aspartylphosphate" evidence="5">
    <location>
        <position position="58"/>
    </location>
</feature>
<evidence type="ECO:0000313" key="8">
    <source>
        <dbReference type="EMBL" id="QQE74341.1"/>
    </source>
</evidence>
<dbReference type="EMBL" id="CP066308">
    <property type="protein sequence ID" value="QQE74341.1"/>
    <property type="molecule type" value="Genomic_DNA"/>
</dbReference>
<dbReference type="PRINTS" id="PR00038">
    <property type="entry name" value="HTHLUXR"/>
</dbReference>
<evidence type="ECO:0000313" key="11">
    <source>
        <dbReference type="Proteomes" id="UP000677234"/>
    </source>
</evidence>
<dbReference type="InterPro" id="IPR058245">
    <property type="entry name" value="NreC/VraR/RcsB-like_REC"/>
</dbReference>
<dbReference type="AlphaFoldDB" id="A0A7T5JNP6"/>
<organism evidence="8 10">
    <name type="scientific">Brevibacillus composti</name>
    <dbReference type="NCBI Taxonomy" id="2796470"/>
    <lineage>
        <taxon>Bacteria</taxon>
        <taxon>Bacillati</taxon>
        <taxon>Bacillota</taxon>
        <taxon>Bacilli</taxon>
        <taxon>Bacillales</taxon>
        <taxon>Paenibacillaceae</taxon>
        <taxon>Brevibacillus</taxon>
    </lineage>
</organism>
<dbReference type="GO" id="GO:0006355">
    <property type="term" value="P:regulation of DNA-templated transcription"/>
    <property type="evidence" value="ECO:0007669"/>
    <property type="project" value="InterPro"/>
</dbReference>
<dbReference type="KEGG" id="bcop:JD108_21395"/>
<dbReference type="InterPro" id="IPR039420">
    <property type="entry name" value="WalR-like"/>
</dbReference>
<evidence type="ECO:0000256" key="5">
    <source>
        <dbReference type="PROSITE-ProRule" id="PRU00169"/>
    </source>
</evidence>
<dbReference type="EMBL" id="CP073708">
    <property type="protein sequence ID" value="QUO41423.1"/>
    <property type="molecule type" value="Genomic_DNA"/>
</dbReference>
<protein>
    <submittedName>
        <fullName evidence="8">Response regulator transcription factor</fullName>
    </submittedName>
</protein>
<dbReference type="Proteomes" id="UP000595847">
    <property type="component" value="Chromosome"/>
</dbReference>
<dbReference type="Pfam" id="PF00072">
    <property type="entry name" value="Response_reg"/>
    <property type="match status" value="1"/>
</dbReference>
<dbReference type="CDD" id="cd06170">
    <property type="entry name" value="LuxR_C_like"/>
    <property type="match status" value="1"/>
</dbReference>
<dbReference type="InterPro" id="IPR000792">
    <property type="entry name" value="Tscrpt_reg_LuxR_C"/>
</dbReference>
<accession>A0A7T5JNP6</accession>
<keyword evidence="4" id="KW-0804">Transcription</keyword>
<proteinExistence type="predicted"/>
<evidence type="ECO:0000256" key="2">
    <source>
        <dbReference type="ARBA" id="ARBA00023015"/>
    </source>
</evidence>
<dbReference type="PANTHER" id="PTHR43214:SF43">
    <property type="entry name" value="TWO-COMPONENT RESPONSE REGULATOR"/>
    <property type="match status" value="1"/>
</dbReference>
<dbReference type="Proteomes" id="UP000677234">
    <property type="component" value="Chromosome"/>
</dbReference>
<dbReference type="PROSITE" id="PS50110">
    <property type="entry name" value="RESPONSE_REGULATORY"/>
    <property type="match status" value="1"/>
</dbReference>
<dbReference type="PROSITE" id="PS50043">
    <property type="entry name" value="HTH_LUXR_2"/>
    <property type="match status" value="1"/>
</dbReference>
<dbReference type="SMART" id="SM00421">
    <property type="entry name" value="HTH_LUXR"/>
    <property type="match status" value="1"/>
</dbReference>
<sequence length="215" mass="24156">MAQIRVFIVEDDPVWRKGLIDLIRKEADIDVVGEAGTKETALAWFEEEQHTADVVLMDINLTDNNLDGIEAALALSERDQEIAIIMLTSLTDEEVIIESFAATAVVNYISKSSFREIPGAIRDAYERRSAIHPTAAAALRNEFLRLKGEEDQKLLSPAEKEILQLIHEGQTQSQIEQNLHIAKRTIKNHINRILKKMGVKTSKEAAAKAKQKKLF</sequence>
<name>A0A7T5JNP6_9BACL</name>
<dbReference type="RefSeq" id="WP_198827922.1">
    <property type="nucleotide sequence ID" value="NZ_CP066308.1"/>
</dbReference>
<dbReference type="GO" id="GO:0003677">
    <property type="term" value="F:DNA binding"/>
    <property type="evidence" value="ECO:0007669"/>
    <property type="project" value="UniProtKB-KW"/>
</dbReference>